<dbReference type="EMBL" id="BART01010632">
    <property type="protein sequence ID" value="GAG89754.1"/>
    <property type="molecule type" value="Genomic_DNA"/>
</dbReference>
<protein>
    <submittedName>
        <fullName evidence="1">Uncharacterized protein</fullName>
    </submittedName>
</protein>
<sequence length="68" mass="7951">MTETYYSEKCPKCNKKNFWYAGDGSDITGIDIEALICWSCGHKWLLEMCEEWTNLEEAYTEEGMRAVK</sequence>
<evidence type="ECO:0000313" key="1">
    <source>
        <dbReference type="EMBL" id="GAG89754.1"/>
    </source>
</evidence>
<gene>
    <name evidence="1" type="ORF">S01H4_23029</name>
</gene>
<reference evidence="1" key="1">
    <citation type="journal article" date="2014" name="Front. Microbiol.">
        <title>High frequency of phylogenetically diverse reductive dehalogenase-homologous genes in deep subseafloor sedimentary metagenomes.</title>
        <authorList>
            <person name="Kawai M."/>
            <person name="Futagami T."/>
            <person name="Toyoda A."/>
            <person name="Takaki Y."/>
            <person name="Nishi S."/>
            <person name="Hori S."/>
            <person name="Arai W."/>
            <person name="Tsubouchi T."/>
            <person name="Morono Y."/>
            <person name="Uchiyama I."/>
            <person name="Ito T."/>
            <person name="Fujiyama A."/>
            <person name="Inagaki F."/>
            <person name="Takami H."/>
        </authorList>
    </citation>
    <scope>NUCLEOTIDE SEQUENCE</scope>
    <source>
        <strain evidence="1">Expedition CK06-06</strain>
    </source>
</reference>
<organism evidence="1">
    <name type="scientific">marine sediment metagenome</name>
    <dbReference type="NCBI Taxonomy" id="412755"/>
    <lineage>
        <taxon>unclassified sequences</taxon>
        <taxon>metagenomes</taxon>
        <taxon>ecological metagenomes</taxon>
    </lineage>
</organism>
<comment type="caution">
    <text evidence="1">The sequence shown here is derived from an EMBL/GenBank/DDBJ whole genome shotgun (WGS) entry which is preliminary data.</text>
</comment>
<accession>X1B1W6</accession>
<dbReference type="AlphaFoldDB" id="X1B1W6"/>
<proteinExistence type="predicted"/>
<name>X1B1W6_9ZZZZ</name>